<evidence type="ECO:0000313" key="3">
    <source>
        <dbReference type="Proteomes" id="UP000177625"/>
    </source>
</evidence>
<feature type="region of interest" description="Disordered" evidence="1">
    <location>
        <begin position="1"/>
        <end position="21"/>
    </location>
</feature>
<dbReference type="Proteomes" id="UP000177625">
    <property type="component" value="Unassembled WGS sequence"/>
</dbReference>
<keyword evidence="3" id="KW-1185">Reference proteome</keyword>
<evidence type="ECO:0000256" key="1">
    <source>
        <dbReference type="SAM" id="MobiDB-lite"/>
    </source>
</evidence>
<dbReference type="AlphaFoldDB" id="A0A1E1MNY9"/>
<evidence type="ECO:0000313" key="2">
    <source>
        <dbReference type="EMBL" id="CZT50786.1"/>
    </source>
</evidence>
<name>A0A1E1MNY9_RHYSE</name>
<dbReference type="EMBL" id="FJVC01000450">
    <property type="protein sequence ID" value="CZT50786.1"/>
    <property type="molecule type" value="Genomic_DNA"/>
</dbReference>
<organism evidence="2 3">
    <name type="scientific">Rhynchosporium secalis</name>
    <name type="common">Barley scald fungus</name>
    <dbReference type="NCBI Taxonomy" id="38038"/>
    <lineage>
        <taxon>Eukaryota</taxon>
        <taxon>Fungi</taxon>
        <taxon>Dikarya</taxon>
        <taxon>Ascomycota</taxon>
        <taxon>Pezizomycotina</taxon>
        <taxon>Leotiomycetes</taxon>
        <taxon>Helotiales</taxon>
        <taxon>Ploettnerulaceae</taxon>
        <taxon>Rhynchosporium</taxon>
    </lineage>
</organism>
<reference evidence="3" key="1">
    <citation type="submission" date="2016-03" db="EMBL/GenBank/DDBJ databases">
        <authorList>
            <person name="Guldener U."/>
        </authorList>
    </citation>
    <scope>NUCLEOTIDE SEQUENCE [LARGE SCALE GENOMIC DNA]</scope>
</reference>
<proteinExistence type="predicted"/>
<protein>
    <submittedName>
        <fullName evidence="2">Uncharacterized protein</fullName>
    </submittedName>
</protein>
<sequence>MEDRKDPVHITPIEQPAPPSAAVDNPWSIGKGNSTVTVNTILDQLVECHATLVGDVHFRTAPACEKRCRIDRLAWESIYDKPEQTFPGACFPRVEERKATNIGSKNEQLQLVSQMQRHPQESQQLLQVQQDTPTFPISLIRRSILEVKGPNHVPMWGWIQPENLPKFIMFTSARGCHNPFLRHRWSNPLAIQRKYIGAKIMHHWLGSARTLAIWLECFRDGDALTLNSDEGRCETFRQCFSFLWTWSSLTGAAVDIVGYHEQYSVTGPLTNVPPIDRPGNPVSKVVPDAFVNCDILENRENGHNGGGICGTFGYSSLHKADSKYRFDPEPWKSRRS</sequence>
<accession>A0A1E1MNY9</accession>
<gene>
    <name evidence="2" type="ORF">RSE6_11836</name>
</gene>